<keyword evidence="1" id="KW-1133">Transmembrane helix</keyword>
<proteinExistence type="predicted"/>
<feature type="transmembrane region" description="Helical" evidence="1">
    <location>
        <begin position="20"/>
        <end position="41"/>
    </location>
</feature>
<protein>
    <submittedName>
        <fullName evidence="2">Uncharacterized protein</fullName>
    </submittedName>
</protein>
<evidence type="ECO:0000313" key="2">
    <source>
        <dbReference type="EMBL" id="CAG9278995.1"/>
    </source>
</evidence>
<reference evidence="2" key="1">
    <citation type="submission" date="2022-02" db="EMBL/GenBank/DDBJ databases">
        <authorList>
            <person name="Giguere J D."/>
        </authorList>
    </citation>
    <scope>NUCLEOTIDE SEQUENCE</scope>
    <source>
        <strain evidence="2">CCAP 1055/1</strain>
    </source>
</reference>
<keyword evidence="1" id="KW-0472">Membrane</keyword>
<dbReference type="Proteomes" id="UP000836788">
    <property type="component" value="Chromosome 11"/>
</dbReference>
<sequence>MARVDEEEEGSAGMEKCGFVCHVILVPLGLGFWTLSLLPLLGLDVPETVDSNSEILSSSLPTIHSWSESVRSWSVLISTGLVGLFLAAPILYCGVNLWAVAPSEYSLTDEYTRERMPESMTDTTQDSQGLGVYDIDVAEINDLISEQVYIQ</sequence>
<keyword evidence="1" id="KW-0812">Transmembrane</keyword>
<accession>A0A8J9X1E6</accession>
<dbReference type="EMBL" id="OU594952">
    <property type="protein sequence ID" value="CAG9278995.1"/>
    <property type="molecule type" value="Genomic_DNA"/>
</dbReference>
<dbReference type="AlphaFoldDB" id="A0A8J9X1E6"/>
<evidence type="ECO:0000256" key="1">
    <source>
        <dbReference type="SAM" id="Phobius"/>
    </source>
</evidence>
<organism evidence="2">
    <name type="scientific">Phaeodactylum tricornutum</name>
    <name type="common">Diatom</name>
    <dbReference type="NCBI Taxonomy" id="2850"/>
    <lineage>
        <taxon>Eukaryota</taxon>
        <taxon>Sar</taxon>
        <taxon>Stramenopiles</taxon>
        <taxon>Ochrophyta</taxon>
        <taxon>Bacillariophyta</taxon>
        <taxon>Bacillariophyceae</taxon>
        <taxon>Bacillariophycidae</taxon>
        <taxon>Naviculales</taxon>
        <taxon>Phaeodactylaceae</taxon>
        <taxon>Phaeodactylum</taxon>
    </lineage>
</organism>
<feature type="transmembrane region" description="Helical" evidence="1">
    <location>
        <begin position="75"/>
        <end position="99"/>
    </location>
</feature>
<name>A0A8J9X1E6_PHATR</name>
<gene>
    <name evidence="2" type="ORF">PTTT1_LOCUS8664</name>
</gene>